<dbReference type="OrthoDB" id="1937287at2759"/>
<comment type="caution">
    <text evidence="2">The sequence shown here is derived from an EMBL/GenBank/DDBJ whole genome shotgun (WGS) entry which is preliminary data.</text>
</comment>
<dbReference type="EMBL" id="SMMG02000007">
    <property type="protein sequence ID" value="KAA3467057.1"/>
    <property type="molecule type" value="Genomic_DNA"/>
</dbReference>
<accession>A0A5B6VDF2</accession>
<reference evidence="3" key="1">
    <citation type="journal article" date="2019" name="Plant Biotechnol. J.">
        <title>Genome sequencing of the Australian wild diploid species Gossypium australe highlights disease resistance and delayed gland morphogenesis.</title>
        <authorList>
            <person name="Cai Y."/>
            <person name="Cai X."/>
            <person name="Wang Q."/>
            <person name="Wang P."/>
            <person name="Zhang Y."/>
            <person name="Cai C."/>
            <person name="Xu Y."/>
            <person name="Wang K."/>
            <person name="Zhou Z."/>
            <person name="Wang C."/>
            <person name="Geng S."/>
            <person name="Li B."/>
            <person name="Dong Q."/>
            <person name="Hou Y."/>
            <person name="Wang H."/>
            <person name="Ai P."/>
            <person name="Liu Z."/>
            <person name="Yi F."/>
            <person name="Sun M."/>
            <person name="An G."/>
            <person name="Cheng J."/>
            <person name="Zhang Y."/>
            <person name="Shi Q."/>
            <person name="Xie Y."/>
            <person name="Shi X."/>
            <person name="Chang Y."/>
            <person name="Huang F."/>
            <person name="Chen Y."/>
            <person name="Hong S."/>
            <person name="Mi L."/>
            <person name="Sun Q."/>
            <person name="Zhang L."/>
            <person name="Zhou B."/>
            <person name="Peng R."/>
            <person name="Zhang X."/>
            <person name="Liu F."/>
        </authorList>
    </citation>
    <scope>NUCLEOTIDE SEQUENCE [LARGE SCALE GENOMIC DNA]</scope>
    <source>
        <strain evidence="3">cv. PA1801</strain>
    </source>
</reference>
<gene>
    <name evidence="2" type="ORF">EPI10_002104</name>
</gene>
<dbReference type="Proteomes" id="UP000325315">
    <property type="component" value="Unassembled WGS sequence"/>
</dbReference>
<name>A0A5B6VDF2_9ROSI</name>
<sequence length="449" mass="50953">MKAAELTCVYFFGEDHVLDECPSNPSLIWVGNSSNAVRQNVTSTPPGYNQPMPPRNVQQSSASSSSSMEALLKEYMAKNDVVIQRQIANALSSRLQGPLSSGTKNLRSQRKEQCKAITLRSGTHLPEVVNDATVEEDNSNFTHKKNSESKNVEAELACVVNKNATSKQPQQFEERPLPPFPQQFQKSKQDLQFKKKFVDVLKQLHINIPLVEALEQMPNYVKFMKDILSKKRRLGEFETVALTKGCTTMLMNKLPPKLKDPGSFTIPCSIGNHYVGKDYVIWMQEARNWEGETHNSNATANWFLLCTYGRVNKFIFPTNFIILECEANKEVPIILVRHFLAIDRTLIDVQKGELTMKVNEQQITFNVLDAMKCVDDNEKCHAIGFIDTIVEPPRPSIDDLSTLELKLFLLHLKYAYLGDTNTFPLTFDQEAKLLEVLKRYKKALGVDNY</sequence>
<dbReference type="AlphaFoldDB" id="A0A5B6VDF2"/>
<dbReference type="PANTHER" id="PTHR33067:SF32">
    <property type="entry name" value="ASPARTIC PEPTIDASE DDI1-TYPE DOMAIN-CONTAINING PROTEIN"/>
    <property type="match status" value="1"/>
</dbReference>
<protein>
    <submittedName>
        <fullName evidence="2">Bromodomain-containing protein</fullName>
    </submittedName>
</protein>
<proteinExistence type="predicted"/>
<evidence type="ECO:0000313" key="3">
    <source>
        <dbReference type="Proteomes" id="UP000325315"/>
    </source>
</evidence>
<organism evidence="2 3">
    <name type="scientific">Gossypium australe</name>
    <dbReference type="NCBI Taxonomy" id="47621"/>
    <lineage>
        <taxon>Eukaryota</taxon>
        <taxon>Viridiplantae</taxon>
        <taxon>Streptophyta</taxon>
        <taxon>Embryophyta</taxon>
        <taxon>Tracheophyta</taxon>
        <taxon>Spermatophyta</taxon>
        <taxon>Magnoliopsida</taxon>
        <taxon>eudicotyledons</taxon>
        <taxon>Gunneridae</taxon>
        <taxon>Pentapetalae</taxon>
        <taxon>rosids</taxon>
        <taxon>malvids</taxon>
        <taxon>Malvales</taxon>
        <taxon>Malvaceae</taxon>
        <taxon>Malvoideae</taxon>
        <taxon>Gossypium</taxon>
    </lineage>
</organism>
<evidence type="ECO:0000256" key="1">
    <source>
        <dbReference type="SAM" id="MobiDB-lite"/>
    </source>
</evidence>
<feature type="region of interest" description="Disordered" evidence="1">
    <location>
        <begin position="40"/>
        <end position="65"/>
    </location>
</feature>
<dbReference type="PANTHER" id="PTHR33067">
    <property type="entry name" value="RNA-DIRECTED DNA POLYMERASE-RELATED"/>
    <property type="match status" value="1"/>
</dbReference>
<keyword evidence="3" id="KW-1185">Reference proteome</keyword>
<evidence type="ECO:0000313" key="2">
    <source>
        <dbReference type="EMBL" id="KAA3467057.1"/>
    </source>
</evidence>